<sequence>MEGGAWVTTSGFHVEGFEIIPAILRKARLQAINVGSRDMFVKMNYAIEQNGLRPIIDSVFPFERSVEALHYLAKGSYSKVPVNGCFTISYKLLKLRGVS</sequence>
<accession>A0A917CA09</accession>
<evidence type="ECO:0000313" key="1">
    <source>
        <dbReference type="EMBL" id="GGF80855.1"/>
    </source>
</evidence>
<dbReference type="Gene3D" id="3.90.180.10">
    <property type="entry name" value="Medium-chain alcohol dehydrogenases, catalytic domain"/>
    <property type="match status" value="1"/>
</dbReference>
<reference evidence="1" key="2">
    <citation type="submission" date="2020-09" db="EMBL/GenBank/DDBJ databases">
        <authorList>
            <person name="Sun Q."/>
            <person name="Zhou Y."/>
        </authorList>
    </citation>
    <scope>NUCLEOTIDE SEQUENCE</scope>
    <source>
        <strain evidence="1">CGMCC 1.16134</strain>
    </source>
</reference>
<evidence type="ECO:0000313" key="2">
    <source>
        <dbReference type="Proteomes" id="UP000637643"/>
    </source>
</evidence>
<organism evidence="1 2">
    <name type="scientific">Paenibacillus albidus</name>
    <dbReference type="NCBI Taxonomy" id="2041023"/>
    <lineage>
        <taxon>Bacteria</taxon>
        <taxon>Bacillati</taxon>
        <taxon>Bacillota</taxon>
        <taxon>Bacilli</taxon>
        <taxon>Bacillales</taxon>
        <taxon>Paenibacillaceae</taxon>
        <taxon>Paenibacillus</taxon>
    </lineage>
</organism>
<reference evidence="1" key="1">
    <citation type="journal article" date="2014" name="Int. J. Syst. Evol. Microbiol.">
        <title>Complete genome sequence of Corynebacterium casei LMG S-19264T (=DSM 44701T), isolated from a smear-ripened cheese.</title>
        <authorList>
            <consortium name="US DOE Joint Genome Institute (JGI-PGF)"/>
            <person name="Walter F."/>
            <person name="Albersmeier A."/>
            <person name="Kalinowski J."/>
            <person name="Ruckert C."/>
        </authorList>
    </citation>
    <scope>NUCLEOTIDE SEQUENCE</scope>
    <source>
        <strain evidence="1">CGMCC 1.16134</strain>
    </source>
</reference>
<evidence type="ECO:0008006" key="3">
    <source>
        <dbReference type="Google" id="ProtNLM"/>
    </source>
</evidence>
<name>A0A917CA09_9BACL</name>
<comment type="caution">
    <text evidence="1">The sequence shown here is derived from an EMBL/GenBank/DDBJ whole genome shotgun (WGS) entry which is preliminary data.</text>
</comment>
<dbReference type="Gene3D" id="3.40.50.720">
    <property type="entry name" value="NAD(P)-binding Rossmann-like Domain"/>
    <property type="match status" value="1"/>
</dbReference>
<proteinExistence type="predicted"/>
<dbReference type="Proteomes" id="UP000637643">
    <property type="component" value="Unassembled WGS sequence"/>
</dbReference>
<dbReference type="AlphaFoldDB" id="A0A917CA09"/>
<gene>
    <name evidence="1" type="ORF">GCM10010912_27490</name>
</gene>
<dbReference type="EMBL" id="BMKR01000009">
    <property type="protein sequence ID" value="GGF80855.1"/>
    <property type="molecule type" value="Genomic_DNA"/>
</dbReference>
<keyword evidence="2" id="KW-1185">Reference proteome</keyword>
<protein>
    <recommendedName>
        <fullName evidence="3">Alcohol dehydrogenase-like C-terminal domain-containing protein</fullName>
    </recommendedName>
</protein>